<dbReference type="VEuPathDB" id="MicrosporidiaDB:THOM_1936"/>
<evidence type="ECO:0000313" key="1">
    <source>
        <dbReference type="EMBL" id="ELQ75102.1"/>
    </source>
</evidence>
<gene>
    <name evidence="1" type="ORF">THOM_1936</name>
</gene>
<dbReference type="OrthoDB" id="10366711at2759"/>
<sequence length="145" mass="16860">MSELLEDDSLAQWKEFFESNMEEGKKYFLVQNFYSKDSFHFSDSDKKCTAKDAMLYASLLSSDDLSSGVTFNDHNYAFIKKLEYGSGDNLPLFFFLSKDEVIGKDKERVNLIVKFITDEVLFIGKCLNSKRPAAIHFVEEYYNYD</sequence>
<dbReference type="OMA" id="TDEVIFI"/>
<proteinExistence type="predicted"/>
<keyword evidence="2" id="KW-1185">Reference proteome</keyword>
<name>L7JWH7_TRAHO</name>
<dbReference type="EMBL" id="JH993988">
    <property type="protein sequence ID" value="ELQ75102.1"/>
    <property type="molecule type" value="Genomic_DNA"/>
</dbReference>
<dbReference type="InParanoid" id="L7JWH7"/>
<dbReference type="Proteomes" id="UP000011185">
    <property type="component" value="Unassembled WGS sequence"/>
</dbReference>
<reference evidence="1 2" key="1">
    <citation type="journal article" date="2012" name="PLoS Pathog.">
        <title>The genome of the obligate intracellular parasite Trachipleistophora hominis: new insights into microsporidian genome dynamics and reductive evolution.</title>
        <authorList>
            <person name="Heinz E."/>
            <person name="Williams T.A."/>
            <person name="Nakjang S."/>
            <person name="Noel C.J."/>
            <person name="Swan D.C."/>
            <person name="Goldberg A.V."/>
            <person name="Harris S.R."/>
            <person name="Weinmaier T."/>
            <person name="Markert S."/>
            <person name="Becher D."/>
            <person name="Bernhardt J."/>
            <person name="Dagan T."/>
            <person name="Hacker C."/>
            <person name="Lucocq J.M."/>
            <person name="Schweder T."/>
            <person name="Rattei T."/>
            <person name="Hall N."/>
            <person name="Hirt R.P."/>
            <person name="Embley T.M."/>
        </authorList>
    </citation>
    <scope>NUCLEOTIDE SEQUENCE [LARGE SCALE GENOMIC DNA]</scope>
</reference>
<accession>L7JWH7</accession>
<organism evidence="1 2">
    <name type="scientific">Trachipleistophora hominis</name>
    <name type="common">Microsporidian parasite</name>
    <dbReference type="NCBI Taxonomy" id="72359"/>
    <lineage>
        <taxon>Eukaryota</taxon>
        <taxon>Fungi</taxon>
        <taxon>Fungi incertae sedis</taxon>
        <taxon>Microsporidia</taxon>
        <taxon>Pleistophoridae</taxon>
        <taxon>Trachipleistophora</taxon>
    </lineage>
</organism>
<evidence type="ECO:0008006" key="3">
    <source>
        <dbReference type="Google" id="ProtNLM"/>
    </source>
</evidence>
<dbReference type="AlphaFoldDB" id="L7JWH7"/>
<dbReference type="HOGENOM" id="CLU_1788170_0_0_1"/>
<evidence type="ECO:0000313" key="2">
    <source>
        <dbReference type="Proteomes" id="UP000011185"/>
    </source>
</evidence>
<protein>
    <recommendedName>
        <fullName evidence="3">Profilin</fullName>
    </recommendedName>
</protein>